<organism evidence="2 3">
    <name type="scientific">Drosophila ananassae</name>
    <name type="common">Fruit fly</name>
    <dbReference type="NCBI Taxonomy" id="7217"/>
    <lineage>
        <taxon>Eukaryota</taxon>
        <taxon>Metazoa</taxon>
        <taxon>Ecdysozoa</taxon>
        <taxon>Arthropoda</taxon>
        <taxon>Hexapoda</taxon>
        <taxon>Insecta</taxon>
        <taxon>Pterygota</taxon>
        <taxon>Neoptera</taxon>
        <taxon>Endopterygota</taxon>
        <taxon>Diptera</taxon>
        <taxon>Brachycera</taxon>
        <taxon>Muscomorpha</taxon>
        <taxon>Ephydroidea</taxon>
        <taxon>Drosophilidae</taxon>
        <taxon>Drosophila</taxon>
        <taxon>Sophophora</taxon>
    </lineage>
</organism>
<evidence type="ECO:0000313" key="3">
    <source>
        <dbReference type="Proteomes" id="UP000007801"/>
    </source>
</evidence>
<evidence type="ECO:0000256" key="1">
    <source>
        <dbReference type="SAM" id="MobiDB-lite"/>
    </source>
</evidence>
<dbReference type="InParanoid" id="A0A0P8YB38"/>
<protein>
    <submittedName>
        <fullName evidence="2">Uncharacterized protein</fullName>
    </submittedName>
</protein>
<dbReference type="Proteomes" id="UP000007801">
    <property type="component" value="Unassembled WGS sequence"/>
</dbReference>
<name>A0A0P8YB38_DROAN</name>
<accession>A0A0P8YB38</accession>
<proteinExistence type="predicted"/>
<feature type="region of interest" description="Disordered" evidence="1">
    <location>
        <begin position="1"/>
        <end position="20"/>
    </location>
</feature>
<keyword evidence="3" id="KW-1185">Reference proteome</keyword>
<dbReference type="AlphaFoldDB" id="A0A0P8YB38"/>
<gene>
    <name evidence="2" type="primary">Dana\GF26707</name>
    <name evidence="2" type="ORF">GF26707</name>
</gene>
<sequence>MTENYDFCGPQGESTRVESGSQTLGIENGWRMADGGWRTVEIPRQMATCCTCTRQKAICIQMLPRHFTYCTITVLVRGAGWCTRGRAVVAAEKG</sequence>
<reference evidence="2 3" key="1">
    <citation type="journal article" date="2007" name="Nature">
        <title>Evolution of genes and genomes on the Drosophila phylogeny.</title>
        <authorList>
            <consortium name="Drosophila 12 Genomes Consortium"/>
            <person name="Clark A.G."/>
            <person name="Eisen M.B."/>
            <person name="Smith D.R."/>
            <person name="Bergman C.M."/>
            <person name="Oliver B."/>
            <person name="Markow T.A."/>
            <person name="Kaufman T.C."/>
            <person name="Kellis M."/>
            <person name="Gelbart W."/>
            <person name="Iyer V.N."/>
            <person name="Pollard D.A."/>
            <person name="Sackton T.B."/>
            <person name="Larracuente A.M."/>
            <person name="Singh N.D."/>
            <person name="Abad J.P."/>
            <person name="Abt D.N."/>
            <person name="Adryan B."/>
            <person name="Aguade M."/>
            <person name="Akashi H."/>
            <person name="Anderson W.W."/>
            <person name="Aquadro C.F."/>
            <person name="Ardell D.H."/>
            <person name="Arguello R."/>
            <person name="Artieri C.G."/>
            <person name="Barbash D.A."/>
            <person name="Barker D."/>
            <person name="Barsanti P."/>
            <person name="Batterham P."/>
            <person name="Batzoglou S."/>
            <person name="Begun D."/>
            <person name="Bhutkar A."/>
            <person name="Blanco E."/>
            <person name="Bosak S.A."/>
            <person name="Bradley R.K."/>
            <person name="Brand A.D."/>
            <person name="Brent M.R."/>
            <person name="Brooks A.N."/>
            <person name="Brown R.H."/>
            <person name="Butlin R.K."/>
            <person name="Caggese C."/>
            <person name="Calvi B.R."/>
            <person name="Bernardo de Carvalho A."/>
            <person name="Caspi A."/>
            <person name="Castrezana S."/>
            <person name="Celniker S.E."/>
            <person name="Chang J.L."/>
            <person name="Chapple C."/>
            <person name="Chatterji S."/>
            <person name="Chinwalla A."/>
            <person name="Civetta A."/>
            <person name="Clifton S.W."/>
            <person name="Comeron J.M."/>
            <person name="Costello J.C."/>
            <person name="Coyne J.A."/>
            <person name="Daub J."/>
            <person name="David R.G."/>
            <person name="Delcher A.L."/>
            <person name="Delehaunty K."/>
            <person name="Do C.B."/>
            <person name="Ebling H."/>
            <person name="Edwards K."/>
            <person name="Eickbush T."/>
            <person name="Evans J.D."/>
            <person name="Filipski A."/>
            <person name="Findeiss S."/>
            <person name="Freyhult E."/>
            <person name="Fulton L."/>
            <person name="Fulton R."/>
            <person name="Garcia A.C."/>
            <person name="Gardiner A."/>
            <person name="Garfield D.A."/>
            <person name="Garvin B.E."/>
            <person name="Gibson G."/>
            <person name="Gilbert D."/>
            <person name="Gnerre S."/>
            <person name="Godfrey J."/>
            <person name="Good R."/>
            <person name="Gotea V."/>
            <person name="Gravely B."/>
            <person name="Greenberg A.J."/>
            <person name="Griffiths-Jones S."/>
            <person name="Gross S."/>
            <person name="Guigo R."/>
            <person name="Gustafson E.A."/>
            <person name="Haerty W."/>
            <person name="Hahn M.W."/>
            <person name="Halligan D.L."/>
            <person name="Halpern A.L."/>
            <person name="Halter G.M."/>
            <person name="Han M.V."/>
            <person name="Heger A."/>
            <person name="Hillier L."/>
            <person name="Hinrichs A.S."/>
            <person name="Holmes I."/>
            <person name="Hoskins R.A."/>
            <person name="Hubisz M.J."/>
            <person name="Hultmark D."/>
            <person name="Huntley M.A."/>
            <person name="Jaffe D.B."/>
            <person name="Jagadeeshan S."/>
            <person name="Jeck W.R."/>
            <person name="Johnson J."/>
            <person name="Jones C.D."/>
            <person name="Jordan W.C."/>
            <person name="Karpen G.H."/>
            <person name="Kataoka E."/>
            <person name="Keightley P.D."/>
            <person name="Kheradpour P."/>
            <person name="Kirkness E.F."/>
            <person name="Koerich L.B."/>
            <person name="Kristiansen K."/>
            <person name="Kudrna D."/>
            <person name="Kulathinal R.J."/>
            <person name="Kumar S."/>
            <person name="Kwok R."/>
            <person name="Lander E."/>
            <person name="Langley C.H."/>
            <person name="Lapoint R."/>
            <person name="Lazzaro B.P."/>
            <person name="Lee S.J."/>
            <person name="Levesque L."/>
            <person name="Li R."/>
            <person name="Lin C.F."/>
            <person name="Lin M.F."/>
            <person name="Lindblad-Toh K."/>
            <person name="Llopart A."/>
            <person name="Long M."/>
            <person name="Low L."/>
            <person name="Lozovsky E."/>
            <person name="Lu J."/>
            <person name="Luo M."/>
            <person name="Machado C.A."/>
            <person name="Makalowski W."/>
            <person name="Marzo M."/>
            <person name="Matsuda M."/>
            <person name="Matzkin L."/>
            <person name="McAllister B."/>
            <person name="McBride C.S."/>
            <person name="McKernan B."/>
            <person name="McKernan K."/>
            <person name="Mendez-Lago M."/>
            <person name="Minx P."/>
            <person name="Mollenhauer M.U."/>
            <person name="Montooth K."/>
            <person name="Mount S.M."/>
            <person name="Mu X."/>
            <person name="Myers E."/>
            <person name="Negre B."/>
            <person name="Newfeld S."/>
            <person name="Nielsen R."/>
            <person name="Noor M.A."/>
            <person name="O'Grady P."/>
            <person name="Pachter L."/>
            <person name="Papaceit M."/>
            <person name="Parisi M.J."/>
            <person name="Parisi M."/>
            <person name="Parts L."/>
            <person name="Pedersen J.S."/>
            <person name="Pesole G."/>
            <person name="Phillippy A.M."/>
            <person name="Ponting C.P."/>
            <person name="Pop M."/>
            <person name="Porcelli D."/>
            <person name="Powell J.R."/>
            <person name="Prohaska S."/>
            <person name="Pruitt K."/>
            <person name="Puig M."/>
            <person name="Quesneville H."/>
            <person name="Ram K.R."/>
            <person name="Rand D."/>
            <person name="Rasmussen M.D."/>
            <person name="Reed L.K."/>
            <person name="Reenan R."/>
            <person name="Reily A."/>
            <person name="Remington K.A."/>
            <person name="Rieger T.T."/>
            <person name="Ritchie M.G."/>
            <person name="Robin C."/>
            <person name="Rogers Y.H."/>
            <person name="Rohde C."/>
            <person name="Rozas J."/>
            <person name="Rubenfield M.J."/>
            <person name="Ruiz A."/>
            <person name="Russo S."/>
            <person name="Salzberg S.L."/>
            <person name="Sanchez-Gracia A."/>
            <person name="Saranga D.J."/>
            <person name="Sato H."/>
            <person name="Schaeffer S.W."/>
            <person name="Schatz M.C."/>
            <person name="Schlenke T."/>
            <person name="Schwartz R."/>
            <person name="Segarra C."/>
            <person name="Singh R.S."/>
            <person name="Sirot L."/>
            <person name="Sirota M."/>
            <person name="Sisneros N.B."/>
            <person name="Smith C.D."/>
            <person name="Smith T.F."/>
            <person name="Spieth J."/>
            <person name="Stage D.E."/>
            <person name="Stark A."/>
            <person name="Stephan W."/>
            <person name="Strausberg R.L."/>
            <person name="Strempel S."/>
            <person name="Sturgill D."/>
            <person name="Sutton G."/>
            <person name="Sutton G.G."/>
            <person name="Tao W."/>
            <person name="Teichmann S."/>
            <person name="Tobari Y.N."/>
            <person name="Tomimura Y."/>
            <person name="Tsolas J.M."/>
            <person name="Valente V.L."/>
            <person name="Venter E."/>
            <person name="Venter J.C."/>
            <person name="Vicario S."/>
            <person name="Vieira F.G."/>
            <person name="Vilella A.J."/>
            <person name="Villasante A."/>
            <person name="Walenz B."/>
            <person name="Wang J."/>
            <person name="Wasserman M."/>
            <person name="Watts T."/>
            <person name="Wilson D."/>
            <person name="Wilson R.K."/>
            <person name="Wing R.A."/>
            <person name="Wolfner M.F."/>
            <person name="Wong A."/>
            <person name="Wong G.K."/>
            <person name="Wu C.I."/>
            <person name="Wu G."/>
            <person name="Yamamoto D."/>
            <person name="Yang H.P."/>
            <person name="Yang S.P."/>
            <person name="Yorke J.A."/>
            <person name="Yoshida K."/>
            <person name="Zdobnov E."/>
            <person name="Zhang P."/>
            <person name="Zhang Y."/>
            <person name="Zimin A.V."/>
            <person name="Baldwin J."/>
            <person name="Abdouelleil A."/>
            <person name="Abdulkadir J."/>
            <person name="Abebe A."/>
            <person name="Abera B."/>
            <person name="Abreu J."/>
            <person name="Acer S.C."/>
            <person name="Aftuck L."/>
            <person name="Alexander A."/>
            <person name="An P."/>
            <person name="Anderson E."/>
            <person name="Anderson S."/>
            <person name="Arachi H."/>
            <person name="Azer M."/>
            <person name="Bachantsang P."/>
            <person name="Barry A."/>
            <person name="Bayul T."/>
            <person name="Berlin A."/>
            <person name="Bessette D."/>
            <person name="Bloom T."/>
            <person name="Blye J."/>
            <person name="Boguslavskiy L."/>
            <person name="Bonnet C."/>
            <person name="Boukhgalter B."/>
            <person name="Bourzgui I."/>
            <person name="Brown A."/>
            <person name="Cahill P."/>
            <person name="Channer S."/>
            <person name="Cheshatsang Y."/>
            <person name="Chuda L."/>
            <person name="Citroen M."/>
            <person name="Collymore A."/>
            <person name="Cooke P."/>
            <person name="Costello M."/>
            <person name="D'Aco K."/>
            <person name="Daza R."/>
            <person name="De Haan G."/>
            <person name="DeGray S."/>
            <person name="DeMaso C."/>
            <person name="Dhargay N."/>
            <person name="Dooley K."/>
            <person name="Dooley E."/>
            <person name="Doricent M."/>
            <person name="Dorje P."/>
            <person name="Dorjee K."/>
            <person name="Dupes A."/>
            <person name="Elong R."/>
            <person name="Falk J."/>
            <person name="Farina A."/>
            <person name="Faro S."/>
            <person name="Ferguson D."/>
            <person name="Fisher S."/>
            <person name="Foley C.D."/>
            <person name="Franke A."/>
            <person name="Friedrich D."/>
            <person name="Gadbois L."/>
            <person name="Gearin G."/>
            <person name="Gearin C.R."/>
            <person name="Giannoukos G."/>
            <person name="Goode T."/>
            <person name="Graham J."/>
            <person name="Grandbois E."/>
            <person name="Grewal S."/>
            <person name="Gyaltsen K."/>
            <person name="Hafez N."/>
            <person name="Hagos B."/>
            <person name="Hall J."/>
            <person name="Henson C."/>
            <person name="Hollinger A."/>
            <person name="Honan T."/>
            <person name="Huard M.D."/>
            <person name="Hughes L."/>
            <person name="Hurhula B."/>
            <person name="Husby M.E."/>
            <person name="Kamat A."/>
            <person name="Kanga B."/>
            <person name="Kashin S."/>
            <person name="Khazanovich D."/>
            <person name="Kisner P."/>
            <person name="Lance K."/>
            <person name="Lara M."/>
            <person name="Lee W."/>
            <person name="Lennon N."/>
            <person name="Letendre F."/>
            <person name="LeVine R."/>
            <person name="Lipovsky A."/>
            <person name="Liu X."/>
            <person name="Liu J."/>
            <person name="Liu S."/>
            <person name="Lokyitsang T."/>
            <person name="Lokyitsang Y."/>
            <person name="Lubonja R."/>
            <person name="Lui A."/>
            <person name="MacDonald P."/>
            <person name="Magnisalis V."/>
            <person name="Maru K."/>
            <person name="Matthews C."/>
            <person name="McCusker W."/>
            <person name="McDonough S."/>
            <person name="Mehta T."/>
            <person name="Meldrim J."/>
            <person name="Meneus L."/>
            <person name="Mihai O."/>
            <person name="Mihalev A."/>
            <person name="Mihova T."/>
            <person name="Mittelman R."/>
            <person name="Mlenga V."/>
            <person name="Montmayeur A."/>
            <person name="Mulrain L."/>
            <person name="Navidi A."/>
            <person name="Naylor J."/>
            <person name="Negash T."/>
            <person name="Nguyen T."/>
            <person name="Nguyen N."/>
            <person name="Nicol R."/>
            <person name="Norbu C."/>
            <person name="Norbu N."/>
            <person name="Novod N."/>
            <person name="O'Neill B."/>
            <person name="Osman S."/>
            <person name="Markiewicz E."/>
            <person name="Oyono O.L."/>
            <person name="Patti C."/>
            <person name="Phunkhang P."/>
            <person name="Pierre F."/>
            <person name="Priest M."/>
            <person name="Raghuraman S."/>
            <person name="Rege F."/>
            <person name="Reyes R."/>
            <person name="Rise C."/>
            <person name="Rogov P."/>
            <person name="Ross K."/>
            <person name="Ryan E."/>
            <person name="Settipalli S."/>
            <person name="Shea T."/>
            <person name="Sherpa N."/>
            <person name="Shi L."/>
            <person name="Shih D."/>
            <person name="Sparrow T."/>
            <person name="Spaulding J."/>
            <person name="Stalker J."/>
            <person name="Stange-Thomann N."/>
            <person name="Stavropoulos S."/>
            <person name="Stone C."/>
            <person name="Strader C."/>
            <person name="Tesfaye S."/>
            <person name="Thomson T."/>
            <person name="Thoulutsang Y."/>
            <person name="Thoulutsang D."/>
            <person name="Topham K."/>
            <person name="Topping I."/>
            <person name="Tsamla T."/>
            <person name="Vassiliev H."/>
            <person name="Vo A."/>
            <person name="Wangchuk T."/>
            <person name="Wangdi T."/>
            <person name="Weiand M."/>
            <person name="Wilkinson J."/>
            <person name="Wilson A."/>
            <person name="Yadav S."/>
            <person name="Young G."/>
            <person name="Yu Q."/>
            <person name="Zembek L."/>
            <person name="Zhong D."/>
            <person name="Zimmer A."/>
            <person name="Zwirko Z."/>
            <person name="Jaffe D.B."/>
            <person name="Alvarez P."/>
            <person name="Brockman W."/>
            <person name="Butler J."/>
            <person name="Chin C."/>
            <person name="Gnerre S."/>
            <person name="Grabherr M."/>
            <person name="Kleber M."/>
            <person name="Mauceli E."/>
            <person name="MacCallum I."/>
        </authorList>
    </citation>
    <scope>NUCLEOTIDE SEQUENCE [LARGE SCALE GENOMIC DNA]</scope>
    <source>
        <strain evidence="3">Tucson 14024-0371.13</strain>
    </source>
</reference>
<dbReference type="EMBL" id="CH902618">
    <property type="protein sequence ID" value="KPU78647.1"/>
    <property type="molecule type" value="Genomic_DNA"/>
</dbReference>
<evidence type="ECO:0000313" key="2">
    <source>
        <dbReference type="EMBL" id="KPU78647.1"/>
    </source>
</evidence>